<protein>
    <recommendedName>
        <fullName evidence="7">Indoleamine 2,3-dioxygenase</fullName>
    </recommendedName>
</protein>
<proteinExistence type="inferred from homology"/>
<dbReference type="GO" id="GO:0019441">
    <property type="term" value="P:L-tryptophan catabolic process to kynurenine"/>
    <property type="evidence" value="ECO:0007669"/>
    <property type="project" value="InterPro"/>
</dbReference>
<evidence type="ECO:0008006" key="7">
    <source>
        <dbReference type="Google" id="ProtNLM"/>
    </source>
</evidence>
<gene>
    <name evidence="5" type="ORF">BN1708_004633</name>
</gene>
<name>A0A0G4M2E3_VERLO</name>
<sequence length="448" mass="49665">MGSLGASASFPVLDDTRPHDKSLPAFMVSTTRGFLPRADPVVALPSEFDPVESLLSRMPIKLLDGSPGLLANNKFGDAVKDELPDLTEHIERYKDDLPVMNALYRDYSFLLSAYLLEPCHERFVKGEPYGLGRDVLPKQIARPMARCAELIVHTIEQQSLVGAVSLLAHAANTSPNAALSLHQREDINQSLASVLASLRKINAAMETMWAKSKPMSYTSFRTFIFGITSQSMFPHGVTYEGVSDEPLSFRGESGANDSIVPLMDNLLQVTMPDTPLTAILRDFREYRPSNHRAFLGYVAERAAELDVKRLVLGLGPDGAAQPLPLPLPAAADEREALLESRRLWIKILHQVRDFRWRHWCFAREYILKRTSHPTATGGSPIVTWLPNQLQAVLAEMSRLYADVGGAEGDAALGDELTDVMDLVERQKDTLQKEVDKYCAERGVNKADL</sequence>
<keyword evidence="6" id="KW-1185">Reference proteome</keyword>
<accession>A0A0G4M2E3</accession>
<keyword evidence="4" id="KW-0175">Coiled coil</keyword>
<reference evidence="5 6" key="1">
    <citation type="submission" date="2015-05" db="EMBL/GenBank/DDBJ databases">
        <authorList>
            <person name="Wang D.B."/>
            <person name="Wang M."/>
        </authorList>
    </citation>
    <scope>NUCLEOTIDE SEQUENCE [LARGE SCALE GENOMIC DNA]</scope>
    <source>
        <strain evidence="5">VL1</strain>
    </source>
</reference>
<dbReference type="GO" id="GO:0020037">
    <property type="term" value="F:heme binding"/>
    <property type="evidence" value="ECO:0007669"/>
    <property type="project" value="InterPro"/>
</dbReference>
<dbReference type="GO" id="GO:0046872">
    <property type="term" value="F:metal ion binding"/>
    <property type="evidence" value="ECO:0007669"/>
    <property type="project" value="UniProtKB-KW"/>
</dbReference>
<keyword evidence="2" id="KW-0479">Metal-binding</keyword>
<evidence type="ECO:0000256" key="4">
    <source>
        <dbReference type="SAM" id="Coils"/>
    </source>
</evidence>
<dbReference type="InterPro" id="IPR000898">
    <property type="entry name" value="Indolamine_dOase"/>
</dbReference>
<dbReference type="GO" id="GO:0016702">
    <property type="term" value="F:oxidoreductase activity, acting on single donors with incorporation of molecular oxygen, incorporation of two atoms of oxygen"/>
    <property type="evidence" value="ECO:0007669"/>
    <property type="project" value="UniProtKB-ARBA"/>
</dbReference>
<feature type="coiled-coil region" evidence="4">
    <location>
        <begin position="413"/>
        <end position="440"/>
    </location>
</feature>
<dbReference type="Gene3D" id="1.20.58.480">
    <property type="match status" value="1"/>
</dbReference>
<keyword evidence="3" id="KW-0408">Iron</keyword>
<dbReference type="EMBL" id="CVQH01020751">
    <property type="protein sequence ID" value="CRK28402.1"/>
    <property type="molecule type" value="Genomic_DNA"/>
</dbReference>
<dbReference type="AlphaFoldDB" id="A0A0G4M2E3"/>
<evidence type="ECO:0000313" key="5">
    <source>
        <dbReference type="EMBL" id="CRK28402.1"/>
    </source>
</evidence>
<dbReference type="Proteomes" id="UP000044602">
    <property type="component" value="Unassembled WGS sequence"/>
</dbReference>
<dbReference type="Pfam" id="PF01231">
    <property type="entry name" value="IDO"/>
    <property type="match status" value="1"/>
</dbReference>
<dbReference type="PANTHER" id="PTHR28657">
    <property type="entry name" value="INDOLEAMINE 2,3-DIOXYGENASE"/>
    <property type="match status" value="1"/>
</dbReference>
<organism evidence="5 6">
    <name type="scientific">Verticillium longisporum</name>
    <name type="common">Verticillium dahliae var. longisporum</name>
    <dbReference type="NCBI Taxonomy" id="100787"/>
    <lineage>
        <taxon>Eukaryota</taxon>
        <taxon>Fungi</taxon>
        <taxon>Dikarya</taxon>
        <taxon>Ascomycota</taxon>
        <taxon>Pezizomycotina</taxon>
        <taxon>Sordariomycetes</taxon>
        <taxon>Hypocreomycetidae</taxon>
        <taxon>Glomerellales</taxon>
        <taxon>Plectosphaerellaceae</taxon>
        <taxon>Verticillium</taxon>
    </lineage>
</organism>
<evidence type="ECO:0000256" key="3">
    <source>
        <dbReference type="ARBA" id="ARBA00023004"/>
    </source>
</evidence>
<evidence type="ECO:0000256" key="1">
    <source>
        <dbReference type="ARBA" id="ARBA00007119"/>
    </source>
</evidence>
<evidence type="ECO:0000256" key="2">
    <source>
        <dbReference type="ARBA" id="ARBA00022723"/>
    </source>
</evidence>
<dbReference type="PANTHER" id="PTHR28657:SF3">
    <property type="entry name" value="INDOLEAMINE 2,3-DIOXYGENASE"/>
    <property type="match status" value="1"/>
</dbReference>
<comment type="similarity">
    <text evidence="1">Belongs to the indoleamine 2,3-dioxygenase family.</text>
</comment>
<dbReference type="InterPro" id="IPR037217">
    <property type="entry name" value="Trp/Indoleamine_2_3_dOase-like"/>
</dbReference>
<dbReference type="STRING" id="100787.A0A0G4M2E3"/>
<evidence type="ECO:0000313" key="6">
    <source>
        <dbReference type="Proteomes" id="UP000044602"/>
    </source>
</evidence>
<dbReference type="SUPFAM" id="SSF140959">
    <property type="entry name" value="Indolic compounds 2,3-dioxygenase-like"/>
    <property type="match status" value="1"/>
</dbReference>